<keyword evidence="4" id="KW-1185">Reference proteome</keyword>
<keyword evidence="1" id="KW-0175">Coiled coil</keyword>
<reference evidence="3" key="2">
    <citation type="submission" date="2025-08" db="UniProtKB">
        <authorList>
            <consortium name="Ensembl"/>
        </authorList>
    </citation>
    <scope>IDENTIFICATION</scope>
</reference>
<dbReference type="RefSeq" id="XP_028294627.1">
    <property type="nucleotide sequence ID" value="XM_028438826.1"/>
</dbReference>
<protein>
    <recommendedName>
        <fullName evidence="5">Cilia- and flagella-associated protein 99</fullName>
    </recommendedName>
</protein>
<feature type="compositionally biased region" description="Basic and acidic residues" evidence="2">
    <location>
        <begin position="587"/>
        <end position="602"/>
    </location>
</feature>
<dbReference type="PANTHER" id="PTHR34649:SF1">
    <property type="entry name" value="CILIA- AND FLAGELLA-ASSOCIATED PROTEIN 99"/>
    <property type="match status" value="1"/>
</dbReference>
<sequence length="616" mass="72318">MTSNYGSLVKEAIALLHKFKPERHCLDDFIENAGRNLQTLSSPQRNFVLDIVSGCIEHKKLLDVVIKEFYEQHGQNLFRSESSQFEIVCYLATFALDDLGLQCFSSIVKSLHLKKMLTFLSFFLSNLNWIQDEWSNIYDAEFVVEQWIDPLVRWRPEINILLDQIAEKIHQGSCLKKLPIQTTVPKEFSLAKPKPRRPPSPEVIPKHIKSKRVPESTYVPPKVTQKMEEVKQRNRQQAEELLFDANVQQFRCANPHKSEHSKRVKAQIEEENNSKLKFNSFQSSGCPDIKKTCHIKLNKAAIRRKEAHFVRQLDEELQRKEKLQGGHGPSSFLQWQKEIIQKDLLEKRSQDERRRFDAQIRNKRVGVLRLQIAGQNQKTAQQQKEETAQLMKKYAEKRLQDEKTVRDLVQQIAEGHNNSKAAKEKLKKLKQSIVREVAEQNQELLRQALEKAEAELSRKFEIIQEIHSIETLPRVKVKHFDEAETAGHRFLDEMSVMELKERLAHLKKARQKEEEDKRKRILEEKRKEKQREQEVLDQMALQETIFAQARVAARNAKRKELKEQEDYINQLVAQDETIVAMKKKLQEATEELQRSKENERKKVQQPRTSNRQAEKK</sequence>
<reference evidence="3" key="1">
    <citation type="submission" date="2020-06" db="EMBL/GenBank/DDBJ databases">
        <authorList>
            <consortium name="Wellcome Sanger Institute Data Sharing"/>
        </authorList>
    </citation>
    <scope>NUCLEOTIDE SEQUENCE [LARGE SCALE GENOMIC DNA]</scope>
</reference>
<organism evidence="3 4">
    <name type="scientific">Gouania willdenowi</name>
    <name type="common">Blunt-snouted clingfish</name>
    <name type="synonym">Lepadogaster willdenowi</name>
    <dbReference type="NCBI Taxonomy" id="441366"/>
    <lineage>
        <taxon>Eukaryota</taxon>
        <taxon>Metazoa</taxon>
        <taxon>Chordata</taxon>
        <taxon>Craniata</taxon>
        <taxon>Vertebrata</taxon>
        <taxon>Euteleostomi</taxon>
        <taxon>Actinopterygii</taxon>
        <taxon>Neopterygii</taxon>
        <taxon>Teleostei</taxon>
        <taxon>Neoteleostei</taxon>
        <taxon>Acanthomorphata</taxon>
        <taxon>Ovalentaria</taxon>
        <taxon>Blenniimorphae</taxon>
        <taxon>Blenniiformes</taxon>
        <taxon>Gobiesocoidei</taxon>
        <taxon>Gobiesocidae</taxon>
        <taxon>Gobiesocinae</taxon>
        <taxon>Gouania</taxon>
    </lineage>
</organism>
<feature type="coiled-coil region" evidence="1">
    <location>
        <begin position="380"/>
        <end position="455"/>
    </location>
</feature>
<evidence type="ECO:0000256" key="2">
    <source>
        <dbReference type="SAM" id="MobiDB-lite"/>
    </source>
</evidence>
<name>A0A8C5DXN2_GOUWI</name>
<evidence type="ECO:0000313" key="3">
    <source>
        <dbReference type="Ensembl" id="ENSGWIP00000013389.1"/>
    </source>
</evidence>
<dbReference type="InterPro" id="IPR039341">
    <property type="entry name" value="CFAP99"/>
</dbReference>
<dbReference type="AlphaFoldDB" id="A0A8C5DXN2"/>
<accession>A0A8C5DXN2</accession>
<dbReference type="PANTHER" id="PTHR34649">
    <property type="entry name" value="CILIA- AND FLAGELLA-ASSOCIATED PROTEIN 99"/>
    <property type="match status" value="1"/>
</dbReference>
<evidence type="ECO:0000256" key="1">
    <source>
        <dbReference type="SAM" id="Coils"/>
    </source>
</evidence>
<dbReference type="Proteomes" id="UP000694680">
    <property type="component" value="Chromosome 22"/>
</dbReference>
<dbReference type="Ensembl" id="ENSGWIT00000014858.1">
    <property type="protein sequence ID" value="ENSGWIP00000013389.1"/>
    <property type="gene ID" value="ENSGWIG00000007652.1"/>
</dbReference>
<reference evidence="3" key="3">
    <citation type="submission" date="2025-09" db="UniProtKB">
        <authorList>
            <consortium name="Ensembl"/>
        </authorList>
    </citation>
    <scope>IDENTIFICATION</scope>
</reference>
<feature type="compositionally biased region" description="Polar residues" evidence="2">
    <location>
        <begin position="605"/>
        <end position="616"/>
    </location>
</feature>
<dbReference type="CTD" id="402160"/>
<dbReference type="GeneID" id="114456822"/>
<proteinExistence type="predicted"/>
<gene>
    <name evidence="3" type="primary">cfap99</name>
</gene>
<evidence type="ECO:0008006" key="5">
    <source>
        <dbReference type="Google" id="ProtNLM"/>
    </source>
</evidence>
<feature type="region of interest" description="Disordered" evidence="2">
    <location>
        <begin position="587"/>
        <end position="616"/>
    </location>
</feature>
<evidence type="ECO:0000313" key="4">
    <source>
        <dbReference type="Proteomes" id="UP000694680"/>
    </source>
</evidence>